<dbReference type="InterPro" id="IPR058240">
    <property type="entry name" value="rSAM_sf"/>
</dbReference>
<gene>
    <name evidence="6" type="ordered locus">Hore_16100</name>
</gene>
<evidence type="ECO:0000259" key="5">
    <source>
        <dbReference type="PROSITE" id="PS51918"/>
    </source>
</evidence>
<keyword evidence="3" id="KW-0408">Iron</keyword>
<dbReference type="STRING" id="373903.Hore_16100"/>
<sequence length="462" mass="52623">MAINFNFAKKFAAEQIIKRALNYIEKDPDRNFIKVLDLLEKIARTENHKEEIASLRREYKKNPAIKQYIKKFTEIAPSYKEGLVMNFFINSGLLGIPYQFKMAEKLGVDVPWTILIDPTSACNLNCTGCWAGKYSKSDRLEFEVIDRIITEAKELGIYFIVLSGGEPTLYPRLFDIFEKHQDVGFLMYTNGTLIDEEMADRMVEVGNVSPAISIEGFKEEIDGRRGEGVFDKIMHTMDLLRDRGVVFGASVTVTRNNVDELFGKDDFIELLIEKGATYVWSFHYVPIGKDPNLDLMLTPEQRKFMAYKIPEIRSQKPIFVADFWNDGTFTGGCIAGGRRYFHINAKGEVEPCAFVHFSVDNIKEKSLKEVLQNPLFKSYQKRQPFNENLMLPCPIIDNPHCLREIVEESGAKPTHEGADTVLKGDVAKGLDKMSSEWSRVSKPIFEERMGKPASDDSESKLA</sequence>
<dbReference type="GO" id="GO:0003824">
    <property type="term" value="F:catalytic activity"/>
    <property type="evidence" value="ECO:0007669"/>
    <property type="project" value="InterPro"/>
</dbReference>
<dbReference type="InterPro" id="IPR007197">
    <property type="entry name" value="rSAM"/>
</dbReference>
<evidence type="ECO:0000256" key="2">
    <source>
        <dbReference type="ARBA" id="ARBA00022723"/>
    </source>
</evidence>
<dbReference type="PANTHER" id="PTHR43524:SF1">
    <property type="entry name" value="RADICAL SAM SUPERFAMILY PROTEIN"/>
    <property type="match status" value="1"/>
</dbReference>
<dbReference type="SUPFAM" id="SSF102114">
    <property type="entry name" value="Radical SAM enzymes"/>
    <property type="match status" value="1"/>
</dbReference>
<dbReference type="CDD" id="cd21128">
    <property type="entry name" value="SPASM_rSAM"/>
    <property type="match status" value="1"/>
</dbReference>
<dbReference type="HOGENOM" id="CLU_044700_0_0_9"/>
<dbReference type="SMART" id="SM00729">
    <property type="entry name" value="Elp3"/>
    <property type="match status" value="1"/>
</dbReference>
<dbReference type="Gene3D" id="3.20.20.70">
    <property type="entry name" value="Aldolase class I"/>
    <property type="match status" value="1"/>
</dbReference>
<dbReference type="KEGG" id="hor:Hore_16100"/>
<dbReference type="Pfam" id="PF04055">
    <property type="entry name" value="Radical_SAM"/>
    <property type="match status" value="1"/>
</dbReference>
<dbReference type="AlphaFoldDB" id="B8CYJ0"/>
<evidence type="ECO:0000256" key="1">
    <source>
        <dbReference type="ARBA" id="ARBA00022691"/>
    </source>
</evidence>
<evidence type="ECO:0000256" key="3">
    <source>
        <dbReference type="ARBA" id="ARBA00023004"/>
    </source>
</evidence>
<dbReference type="SFLD" id="SFLDG01386">
    <property type="entry name" value="main_SPASM_domain-containing"/>
    <property type="match status" value="1"/>
</dbReference>
<dbReference type="Pfam" id="PF13186">
    <property type="entry name" value="SPASM"/>
    <property type="match status" value="1"/>
</dbReference>
<dbReference type="OrthoDB" id="9782387at2"/>
<dbReference type="Proteomes" id="UP000000719">
    <property type="component" value="Chromosome"/>
</dbReference>
<evidence type="ECO:0000313" key="7">
    <source>
        <dbReference type="Proteomes" id="UP000000719"/>
    </source>
</evidence>
<keyword evidence="4" id="KW-0411">Iron-sulfur</keyword>
<dbReference type="InterPro" id="IPR013785">
    <property type="entry name" value="Aldolase_TIM"/>
</dbReference>
<feature type="domain" description="Radical SAM core" evidence="5">
    <location>
        <begin position="108"/>
        <end position="319"/>
    </location>
</feature>
<protein>
    <submittedName>
        <fullName evidence="6">Radical SAM domain protein</fullName>
    </submittedName>
</protein>
<dbReference type="GO" id="GO:0051536">
    <property type="term" value="F:iron-sulfur cluster binding"/>
    <property type="evidence" value="ECO:0007669"/>
    <property type="project" value="UniProtKB-KW"/>
</dbReference>
<dbReference type="InterPro" id="IPR023885">
    <property type="entry name" value="4Fe4S-binding_SPASM_dom"/>
</dbReference>
<dbReference type="CDD" id="cd01335">
    <property type="entry name" value="Radical_SAM"/>
    <property type="match status" value="1"/>
</dbReference>
<organism evidence="6 7">
    <name type="scientific">Halothermothrix orenii (strain H 168 / OCM 544 / DSM 9562)</name>
    <dbReference type="NCBI Taxonomy" id="373903"/>
    <lineage>
        <taxon>Bacteria</taxon>
        <taxon>Bacillati</taxon>
        <taxon>Bacillota</taxon>
        <taxon>Clostridia</taxon>
        <taxon>Halanaerobiales</taxon>
        <taxon>Halothermotrichaceae</taxon>
        <taxon>Halothermothrix</taxon>
    </lineage>
</organism>
<keyword evidence="1" id="KW-0949">S-adenosyl-L-methionine</keyword>
<dbReference type="SFLD" id="SFLDS00029">
    <property type="entry name" value="Radical_SAM"/>
    <property type="match status" value="1"/>
</dbReference>
<dbReference type="PANTHER" id="PTHR43524">
    <property type="entry name" value="RADICAL SAM SUPERFAMILY PROTEIN"/>
    <property type="match status" value="1"/>
</dbReference>
<accession>B8CYJ0</accession>
<evidence type="ECO:0000256" key="4">
    <source>
        <dbReference type="ARBA" id="ARBA00023014"/>
    </source>
</evidence>
<dbReference type="GO" id="GO:0046872">
    <property type="term" value="F:metal ion binding"/>
    <property type="evidence" value="ECO:0007669"/>
    <property type="project" value="UniProtKB-KW"/>
</dbReference>
<keyword evidence="2" id="KW-0479">Metal-binding</keyword>
<dbReference type="EMBL" id="CP001098">
    <property type="protein sequence ID" value="ACL70359.1"/>
    <property type="molecule type" value="Genomic_DNA"/>
</dbReference>
<dbReference type="RefSeq" id="WP_012636542.1">
    <property type="nucleotide sequence ID" value="NC_011899.1"/>
</dbReference>
<evidence type="ECO:0000313" key="6">
    <source>
        <dbReference type="EMBL" id="ACL70359.1"/>
    </source>
</evidence>
<proteinExistence type="predicted"/>
<reference evidence="6 7" key="1">
    <citation type="journal article" date="2009" name="PLoS ONE">
        <title>Genome analysis of the anaerobic thermohalophilic bacterium Halothermothrix orenii.</title>
        <authorList>
            <person name="Mavromatis K."/>
            <person name="Ivanova N."/>
            <person name="Anderson I."/>
            <person name="Lykidis A."/>
            <person name="Hooper S.D."/>
            <person name="Sun H."/>
            <person name="Kunin V."/>
            <person name="Lapidus A."/>
            <person name="Hugenholtz P."/>
            <person name="Patel B."/>
            <person name="Kyrpides N.C."/>
        </authorList>
    </citation>
    <scope>NUCLEOTIDE SEQUENCE [LARGE SCALE GENOMIC DNA]</scope>
    <source>
        <strain evidence="7">H 168 / OCM 544 / DSM 9562</strain>
    </source>
</reference>
<keyword evidence="7" id="KW-1185">Reference proteome</keyword>
<dbReference type="eggNOG" id="COG0535">
    <property type="taxonomic scope" value="Bacteria"/>
</dbReference>
<dbReference type="SFLD" id="SFLDG01067">
    <property type="entry name" value="SPASM/twitch_domain_containing"/>
    <property type="match status" value="1"/>
</dbReference>
<dbReference type="PROSITE" id="PS51918">
    <property type="entry name" value="RADICAL_SAM"/>
    <property type="match status" value="1"/>
</dbReference>
<dbReference type="InterPro" id="IPR006638">
    <property type="entry name" value="Elp3/MiaA/NifB-like_rSAM"/>
</dbReference>
<name>B8CYJ0_HALOH</name>